<protein>
    <submittedName>
        <fullName evidence="1">Uncharacterized protein</fullName>
    </submittedName>
</protein>
<reference evidence="1" key="1">
    <citation type="submission" date="2020-08" db="EMBL/GenBank/DDBJ databases">
        <title>Multicomponent nature underlies the extraordinary mechanical properties of spider dragline silk.</title>
        <authorList>
            <person name="Kono N."/>
            <person name="Nakamura H."/>
            <person name="Mori M."/>
            <person name="Yoshida Y."/>
            <person name="Ohtoshi R."/>
            <person name="Malay A.D."/>
            <person name="Moran D.A.P."/>
            <person name="Tomita M."/>
            <person name="Numata K."/>
            <person name="Arakawa K."/>
        </authorList>
    </citation>
    <scope>NUCLEOTIDE SEQUENCE</scope>
</reference>
<keyword evidence="2" id="KW-1185">Reference proteome</keyword>
<evidence type="ECO:0000313" key="2">
    <source>
        <dbReference type="Proteomes" id="UP000887013"/>
    </source>
</evidence>
<proteinExistence type="predicted"/>
<dbReference type="Proteomes" id="UP000887013">
    <property type="component" value="Unassembled WGS sequence"/>
</dbReference>
<dbReference type="EMBL" id="BMAW01051646">
    <property type="protein sequence ID" value="GFS81669.1"/>
    <property type="molecule type" value="Genomic_DNA"/>
</dbReference>
<name>A0A8X6MWI6_NEPPI</name>
<evidence type="ECO:0000313" key="1">
    <source>
        <dbReference type="EMBL" id="GFS81669.1"/>
    </source>
</evidence>
<comment type="caution">
    <text evidence="1">The sequence shown here is derived from an EMBL/GenBank/DDBJ whole genome shotgun (WGS) entry which is preliminary data.</text>
</comment>
<accession>A0A8X6MWI6</accession>
<dbReference type="AlphaFoldDB" id="A0A8X6MWI6"/>
<gene>
    <name evidence="1" type="ORF">NPIL_253741</name>
</gene>
<sequence>MRSWRRTGSHCCPPTWSHHSRSSVQWERVEAATARRKHQIQDEGVSGCWLPQAGQEACPVQLLFEGERFSWGVLPQVDRNTLINGYGTIGPFGGVEKIKGELVRIGAEEGSVLVWMVSGPIESRWRWVLRKS</sequence>
<organism evidence="1 2">
    <name type="scientific">Nephila pilipes</name>
    <name type="common">Giant wood spider</name>
    <name type="synonym">Nephila maculata</name>
    <dbReference type="NCBI Taxonomy" id="299642"/>
    <lineage>
        <taxon>Eukaryota</taxon>
        <taxon>Metazoa</taxon>
        <taxon>Ecdysozoa</taxon>
        <taxon>Arthropoda</taxon>
        <taxon>Chelicerata</taxon>
        <taxon>Arachnida</taxon>
        <taxon>Araneae</taxon>
        <taxon>Araneomorphae</taxon>
        <taxon>Entelegynae</taxon>
        <taxon>Araneoidea</taxon>
        <taxon>Nephilidae</taxon>
        <taxon>Nephila</taxon>
    </lineage>
</organism>